<feature type="binding site" evidence="12">
    <location>
        <position position="346"/>
    </location>
    <ligand>
        <name>Fe cation</name>
        <dbReference type="ChEBI" id="CHEBI:24875"/>
    </ligand>
</feature>
<dbReference type="GO" id="GO:0009072">
    <property type="term" value="P:aromatic amino acid metabolic process"/>
    <property type="evidence" value="ECO:0007669"/>
    <property type="project" value="InterPro"/>
</dbReference>
<name>A0A1I8GAI3_9PLAT</name>
<feature type="binding site" evidence="11">
    <location>
        <position position="294"/>
    </location>
    <ligand>
        <name>L-tryptophan</name>
        <dbReference type="ChEBI" id="CHEBI:57912"/>
    </ligand>
</feature>
<evidence type="ECO:0000256" key="2">
    <source>
        <dbReference type="ARBA" id="ARBA00004783"/>
    </source>
</evidence>
<proteinExistence type="inferred from homology"/>
<keyword evidence="8" id="KW-0503">Monooxygenase</keyword>
<sequence>VAISEAANNLTSSVRKELNAGKVTPERSRTAAVVVSLPVSRWGEVFEAIQTANAAIEKVEFRSKKGENGTATAFDLFVQICLPEDTDTCSSSALQLLSSCGKEVRFLHDSQTLLQNSLTSVADNPWFPKSVADLDIVINRVLLLEQMNDVDHPALSRYILLKQSMQDEQYKTRRKMFAQLAFDYKHDQPIPLVDYTEEENRTWSIVFNRLCELYDKHACKEFLENFKELREIGLYRSDRIPQLRDVSDFVRRRSGFTLRPVAGYLSARDFLSALALRVFCCTQYIRHWEKPFYTPEPDCCHELLGHVPMLADPTFAHFSQEIGLASLGASEEDVKKLATCYFFTVEFGLCKEADQLKVYGAGLLSCVDELVHSLSEKSNVCEFEPELVVKQECRITTFQDGYFYTSSFTDAVTKIRKFFQSVERRHQLVYNPFTQSVETIASVADVCRLFERISFDLDVGQRMLKNQVNDGAYLELTGGAALRMAGSLRERLMLQSNSQLSEQTNSLRIVAHLPSDQWGDILQGIQDAGFSLIHLESHRSGQHNGCPTDLVVDVRPPSDHLEKDRAIHQLSNLGLKVLVFEDTKNTTSKAVKLDCDTDEEIWFPKRPADLDQVVGSVFQIEEQSIDHPSMQDEQYKTRRKMFAQLAFDYKHDQPIPLVDYTEEENRTWSIVFNRLCELYDKHACKEFLENFKELREIGLYRSDRIPQLRDVSDFVRRRSGFTLRPVAGYLSARDFLSALALRVFCCTQYIRHWEKPFYTPEPDCCHELLGHVPMLADPTFAHFSQEIGLASLGASEEDVKKLATCYFFTVEFGFCKEAGQLKAYGAGLLACVDEFEHAVSDRAKICKFDPAIVLQQECKVTTFQDMYFFTNSFAEAKEKLRRRQVLLYNPYTQSVDSATSASSEAVKHLLDRICWDLENAVQVAQELNH</sequence>
<evidence type="ECO:0000256" key="11">
    <source>
        <dbReference type="PIRSR" id="PIRSR601273-1"/>
    </source>
</evidence>
<dbReference type="AlphaFoldDB" id="A0A1I8GAI3"/>
<dbReference type="PROSITE" id="PS51410">
    <property type="entry name" value="BH4_AAA_HYDROXYL_2"/>
    <property type="match status" value="2"/>
</dbReference>
<dbReference type="InterPro" id="IPR036951">
    <property type="entry name" value="ArAA_hydroxylase_sf"/>
</dbReference>
<dbReference type="EC" id="1.14.16.4" evidence="4"/>
<comment type="catalytic activity">
    <reaction evidence="10">
        <text>(6R)-L-erythro-5,6,7,8-tetrahydrobiopterin + L-tryptophan + O2 = 5-hydroxy-L-tryptophan + (4aS,6R)-4a-hydroxy-L-erythro-5,6,7,8-tetrahydrobiopterin</text>
        <dbReference type="Rhea" id="RHEA:16709"/>
        <dbReference type="ChEBI" id="CHEBI:15379"/>
        <dbReference type="ChEBI" id="CHEBI:15642"/>
        <dbReference type="ChEBI" id="CHEBI:57912"/>
        <dbReference type="ChEBI" id="CHEBI:58266"/>
        <dbReference type="ChEBI" id="CHEBI:59560"/>
        <dbReference type="EC" id="1.14.16.4"/>
    </reaction>
</comment>
<comment type="cofactor">
    <cofactor evidence="1 12">
        <name>Fe(2+)</name>
        <dbReference type="ChEBI" id="CHEBI:29033"/>
    </cofactor>
</comment>
<organism evidence="14 15">
    <name type="scientific">Macrostomum lignano</name>
    <dbReference type="NCBI Taxonomy" id="282301"/>
    <lineage>
        <taxon>Eukaryota</taxon>
        <taxon>Metazoa</taxon>
        <taxon>Spiralia</taxon>
        <taxon>Lophotrochozoa</taxon>
        <taxon>Platyhelminthes</taxon>
        <taxon>Rhabditophora</taxon>
        <taxon>Macrostomorpha</taxon>
        <taxon>Macrostomida</taxon>
        <taxon>Macrostomidae</taxon>
        <taxon>Macrostomum</taxon>
    </lineage>
</organism>
<dbReference type="Proteomes" id="UP000095280">
    <property type="component" value="Unplaced"/>
</dbReference>
<dbReference type="SUPFAM" id="SSF56534">
    <property type="entry name" value="Aromatic aminoacid monoxygenases, catalytic and oligomerization domains"/>
    <property type="match status" value="2"/>
</dbReference>
<feature type="binding site" evidence="11">
    <location>
        <position position="365"/>
    </location>
    <ligand>
        <name>L-tryptophan</name>
        <dbReference type="ChEBI" id="CHEBI:57912"/>
    </ligand>
</feature>
<dbReference type="InterPro" id="IPR019774">
    <property type="entry name" value="Aromatic-AA_hydroxylase_C"/>
</dbReference>
<evidence type="ECO:0000256" key="7">
    <source>
        <dbReference type="ARBA" id="ARBA00023004"/>
    </source>
</evidence>
<dbReference type="GO" id="GO:0043005">
    <property type="term" value="C:neuron projection"/>
    <property type="evidence" value="ECO:0007669"/>
    <property type="project" value="TreeGrafter"/>
</dbReference>
<evidence type="ECO:0000256" key="12">
    <source>
        <dbReference type="PIRSR" id="PIRSR601273-2"/>
    </source>
</evidence>
<dbReference type="InterPro" id="IPR036329">
    <property type="entry name" value="Aro-AA_hydroxylase_C_sf"/>
</dbReference>
<evidence type="ECO:0000256" key="5">
    <source>
        <dbReference type="ARBA" id="ARBA00022723"/>
    </source>
</evidence>
<keyword evidence="6" id="KW-0560">Oxidoreductase</keyword>
<dbReference type="PANTHER" id="PTHR11473:SF16">
    <property type="entry name" value="TRYPTOPHAN 5-HYDROXYLASE 2"/>
    <property type="match status" value="1"/>
</dbReference>
<accession>A0A1I8GAI3</accession>
<evidence type="ECO:0000256" key="8">
    <source>
        <dbReference type="ARBA" id="ARBA00023033"/>
    </source>
</evidence>
<evidence type="ECO:0000256" key="10">
    <source>
        <dbReference type="ARBA" id="ARBA00048860"/>
    </source>
</evidence>
<feature type="binding site" evidence="12">
    <location>
        <position position="306"/>
    </location>
    <ligand>
        <name>Fe cation</name>
        <dbReference type="ChEBI" id="CHEBI:24875"/>
    </ligand>
</feature>
<evidence type="ECO:0000259" key="13">
    <source>
        <dbReference type="PROSITE" id="PS51410"/>
    </source>
</evidence>
<dbReference type="PROSITE" id="PS00367">
    <property type="entry name" value="BH4_AAA_HYDROXYL_1"/>
    <property type="match status" value="2"/>
</dbReference>
<keyword evidence="14" id="KW-1185">Reference proteome</keyword>
<keyword evidence="9" id="KW-0724">Serotonin biosynthesis</keyword>
<feature type="domain" description="Biopterin-dependent aromatic amino acid hydroxylase family profile" evidence="13">
    <location>
        <begin position="588"/>
        <end position="929"/>
    </location>
</feature>
<comment type="pathway">
    <text evidence="2">Aromatic compound metabolism; serotonin biosynthesis; serotonin from L-tryptophan: step 1/2.</text>
</comment>
<dbReference type="PRINTS" id="PR00372">
    <property type="entry name" value="FYWHYDRXLASE"/>
</dbReference>
<dbReference type="PANTHER" id="PTHR11473">
    <property type="entry name" value="AROMATIC AMINO ACID HYDROXYLASE"/>
    <property type="match status" value="1"/>
</dbReference>
<feature type="binding site" evidence="11">
    <location>
        <position position="286"/>
    </location>
    <ligand>
        <name>L-tryptophan</name>
        <dbReference type="ChEBI" id="CHEBI:57912"/>
    </ligand>
</feature>
<evidence type="ECO:0000256" key="4">
    <source>
        <dbReference type="ARBA" id="ARBA00012002"/>
    </source>
</evidence>
<protein>
    <recommendedName>
        <fullName evidence="4">tryptophan 5-monooxygenase</fullName>
        <ecNumber evidence="4">1.14.16.4</ecNumber>
    </recommendedName>
</protein>
<feature type="binding site" evidence="11">
    <location>
        <position position="395"/>
    </location>
    <ligand>
        <name>L-tryptophan</name>
        <dbReference type="ChEBI" id="CHEBI:57912"/>
    </ligand>
</feature>
<dbReference type="GO" id="GO:0004510">
    <property type="term" value="F:tryptophan 5-monooxygenase activity"/>
    <property type="evidence" value="ECO:0007669"/>
    <property type="project" value="UniProtKB-EC"/>
</dbReference>
<dbReference type="InterPro" id="IPR001273">
    <property type="entry name" value="ArAA_hydroxylase"/>
</dbReference>
<feature type="binding site" evidence="12">
    <location>
        <position position="301"/>
    </location>
    <ligand>
        <name>Fe cation</name>
        <dbReference type="ChEBI" id="CHEBI:24875"/>
    </ligand>
</feature>
<dbReference type="InterPro" id="IPR018301">
    <property type="entry name" value="ArAA_hydroxylase_Fe/CU_BS"/>
</dbReference>
<reference evidence="15" key="1">
    <citation type="submission" date="2016-11" db="UniProtKB">
        <authorList>
            <consortium name="WormBaseParasite"/>
        </authorList>
    </citation>
    <scope>IDENTIFICATION</scope>
</reference>
<keyword evidence="7 12" id="KW-0408">Iron</keyword>
<evidence type="ECO:0000256" key="3">
    <source>
        <dbReference type="ARBA" id="ARBA00009712"/>
    </source>
</evidence>
<feature type="domain" description="Biopterin-dependent aromatic amino acid hydroxylase family profile" evidence="13">
    <location>
        <begin position="110"/>
        <end position="468"/>
    </location>
</feature>
<evidence type="ECO:0000256" key="9">
    <source>
        <dbReference type="ARBA" id="ARBA00023094"/>
    </source>
</evidence>
<feature type="binding site" evidence="11">
    <location>
        <position position="264"/>
    </location>
    <ligand>
        <name>L-tryptophan</name>
        <dbReference type="ChEBI" id="CHEBI:57912"/>
    </ligand>
</feature>
<keyword evidence="5 12" id="KW-0479">Metal-binding</keyword>
<dbReference type="Gene3D" id="1.10.800.10">
    <property type="entry name" value="Aromatic amino acid hydroxylase"/>
    <property type="match status" value="2"/>
</dbReference>
<evidence type="ECO:0000313" key="15">
    <source>
        <dbReference type="WBParaSite" id="maker-uti_cns_0001210-snap-gene-0.15-mRNA-1"/>
    </source>
</evidence>
<dbReference type="GO" id="GO:0005506">
    <property type="term" value="F:iron ion binding"/>
    <property type="evidence" value="ECO:0007669"/>
    <property type="project" value="InterPro"/>
</dbReference>
<comment type="similarity">
    <text evidence="3">Belongs to the biopterin-dependent aromatic amino acid hydroxylase family.</text>
</comment>
<evidence type="ECO:0000313" key="14">
    <source>
        <dbReference type="Proteomes" id="UP000095280"/>
    </source>
</evidence>
<dbReference type="FunFam" id="1.10.800.10:FF:000001">
    <property type="entry name" value="tryptophan 5-hydroxylase 1"/>
    <property type="match status" value="2"/>
</dbReference>
<evidence type="ECO:0000256" key="6">
    <source>
        <dbReference type="ARBA" id="ARBA00023002"/>
    </source>
</evidence>
<evidence type="ECO:0000256" key="1">
    <source>
        <dbReference type="ARBA" id="ARBA00001954"/>
    </source>
</evidence>
<dbReference type="WBParaSite" id="maker-uti_cns_0001210-snap-gene-0.15-mRNA-1">
    <property type="protein sequence ID" value="maker-uti_cns_0001210-snap-gene-0.15-mRNA-1"/>
    <property type="gene ID" value="maker-uti_cns_0001210-snap-gene-0.15"/>
</dbReference>
<dbReference type="GO" id="GO:0042427">
    <property type="term" value="P:serotonin biosynthetic process"/>
    <property type="evidence" value="ECO:0007669"/>
    <property type="project" value="UniProtKB-KW"/>
</dbReference>
<dbReference type="Pfam" id="PF00351">
    <property type="entry name" value="Biopterin_H"/>
    <property type="match status" value="2"/>
</dbReference>